<accession>A0A383APP8</accession>
<feature type="non-terminal residue" evidence="1">
    <location>
        <position position="95"/>
    </location>
</feature>
<evidence type="ECO:0008006" key="2">
    <source>
        <dbReference type="Google" id="ProtNLM"/>
    </source>
</evidence>
<reference evidence="1" key="1">
    <citation type="submission" date="2018-05" db="EMBL/GenBank/DDBJ databases">
        <authorList>
            <person name="Lanie J.A."/>
            <person name="Ng W.-L."/>
            <person name="Kazmierczak K.M."/>
            <person name="Andrzejewski T.M."/>
            <person name="Davidsen T.M."/>
            <person name="Wayne K.J."/>
            <person name="Tettelin H."/>
            <person name="Glass J.I."/>
            <person name="Rusch D."/>
            <person name="Podicherti R."/>
            <person name="Tsui H.-C.T."/>
            <person name="Winkler M.E."/>
        </authorList>
    </citation>
    <scope>NUCLEOTIDE SEQUENCE</scope>
</reference>
<protein>
    <recommendedName>
        <fullName evidence="2">SLA1 homology domain-containing protein</fullName>
    </recommendedName>
</protein>
<gene>
    <name evidence="1" type="ORF">METZ01_LOCUS462405</name>
</gene>
<dbReference type="EMBL" id="UINC01193779">
    <property type="protein sequence ID" value="SVE09551.1"/>
    <property type="molecule type" value="Genomic_DNA"/>
</dbReference>
<evidence type="ECO:0000313" key="1">
    <source>
        <dbReference type="EMBL" id="SVE09551.1"/>
    </source>
</evidence>
<proteinExistence type="predicted"/>
<dbReference type="AlphaFoldDB" id="A0A383APP8"/>
<organism evidence="1">
    <name type="scientific">marine metagenome</name>
    <dbReference type="NCBI Taxonomy" id="408172"/>
    <lineage>
        <taxon>unclassified sequences</taxon>
        <taxon>metagenomes</taxon>
        <taxon>ecological metagenomes</taxon>
    </lineage>
</organism>
<dbReference type="Gene3D" id="2.30.30.700">
    <property type="entry name" value="SLA1 homology domain 1"/>
    <property type="match status" value="1"/>
</dbReference>
<sequence length="95" mass="10299">MAKEIATLSVAVILLIAASTAQAVEPFRTFNTVQGHSMTARFIGFQGNQIYIEGQDGQRFALPYESLQPDDQRYCSDAVSKKRVVEGVPPSAPAP</sequence>
<name>A0A383APP8_9ZZZZ</name>